<protein>
    <submittedName>
        <fullName evidence="1">Transposable element Tcb1 transposase</fullName>
    </submittedName>
</protein>
<evidence type="ECO:0000313" key="1">
    <source>
        <dbReference type="EMBL" id="GFY00642.1"/>
    </source>
</evidence>
<proteinExistence type="predicted"/>
<reference evidence="1" key="1">
    <citation type="submission" date="2020-08" db="EMBL/GenBank/DDBJ databases">
        <title>Multicomponent nature underlies the extraordinary mechanical properties of spider dragline silk.</title>
        <authorList>
            <person name="Kono N."/>
            <person name="Nakamura H."/>
            <person name="Mori M."/>
            <person name="Yoshida Y."/>
            <person name="Ohtoshi R."/>
            <person name="Malay A.D."/>
            <person name="Moran D.A.P."/>
            <person name="Tomita M."/>
            <person name="Numata K."/>
            <person name="Arakawa K."/>
        </authorList>
    </citation>
    <scope>NUCLEOTIDE SEQUENCE</scope>
</reference>
<evidence type="ECO:0000313" key="2">
    <source>
        <dbReference type="Proteomes" id="UP000887159"/>
    </source>
</evidence>
<comment type="caution">
    <text evidence="1">The sequence shown here is derived from an EMBL/GenBank/DDBJ whole genome shotgun (WGS) entry which is preliminary data.</text>
</comment>
<dbReference type="EMBL" id="BMAU01021221">
    <property type="protein sequence ID" value="GFY00642.1"/>
    <property type="molecule type" value="Genomic_DNA"/>
</dbReference>
<sequence>MNGGHGQWNGTTLSLLTNPASACNITIVGFESGDTMNCSVMYRHTWPAPVIMVWNGIEFHCHTPLVRIADILNSQCYISEALEPIVLPYIQRLPSAVFQ</sequence>
<gene>
    <name evidence="1" type="primary">X975_12075</name>
    <name evidence="1" type="ORF">TNCV_2140361</name>
</gene>
<dbReference type="AlphaFoldDB" id="A0A8X6S0C7"/>
<dbReference type="Proteomes" id="UP000887159">
    <property type="component" value="Unassembled WGS sequence"/>
</dbReference>
<organism evidence="1 2">
    <name type="scientific">Trichonephila clavipes</name>
    <name type="common">Golden silk orbweaver</name>
    <name type="synonym">Nephila clavipes</name>
    <dbReference type="NCBI Taxonomy" id="2585209"/>
    <lineage>
        <taxon>Eukaryota</taxon>
        <taxon>Metazoa</taxon>
        <taxon>Ecdysozoa</taxon>
        <taxon>Arthropoda</taxon>
        <taxon>Chelicerata</taxon>
        <taxon>Arachnida</taxon>
        <taxon>Araneae</taxon>
        <taxon>Araneomorphae</taxon>
        <taxon>Entelegynae</taxon>
        <taxon>Araneoidea</taxon>
        <taxon>Nephilidae</taxon>
        <taxon>Trichonephila</taxon>
    </lineage>
</organism>
<keyword evidence="2" id="KW-1185">Reference proteome</keyword>
<name>A0A8X6S0C7_TRICX</name>
<accession>A0A8X6S0C7</accession>